<keyword evidence="1" id="KW-1133">Transmembrane helix</keyword>
<accession>A0A7X0JS17</accession>
<gene>
    <name evidence="2" type="ORF">HNR48_001522</name>
</gene>
<comment type="caution">
    <text evidence="2">The sequence shown here is derived from an EMBL/GenBank/DDBJ whole genome shotgun (WGS) entry which is preliminary data.</text>
</comment>
<organism evidence="2 3">
    <name type="scientific">Pseudoteredinibacter isoporae</name>
    <dbReference type="NCBI Taxonomy" id="570281"/>
    <lineage>
        <taxon>Bacteria</taxon>
        <taxon>Pseudomonadati</taxon>
        <taxon>Pseudomonadota</taxon>
        <taxon>Gammaproteobacteria</taxon>
        <taxon>Cellvibrionales</taxon>
        <taxon>Cellvibrionaceae</taxon>
        <taxon>Pseudoteredinibacter</taxon>
    </lineage>
</organism>
<dbReference type="Proteomes" id="UP000528457">
    <property type="component" value="Unassembled WGS sequence"/>
</dbReference>
<keyword evidence="3" id="KW-1185">Reference proteome</keyword>
<keyword evidence="1" id="KW-0472">Membrane</keyword>
<feature type="transmembrane region" description="Helical" evidence="1">
    <location>
        <begin position="135"/>
        <end position="155"/>
    </location>
</feature>
<evidence type="ECO:0000256" key="1">
    <source>
        <dbReference type="SAM" id="Phobius"/>
    </source>
</evidence>
<dbReference type="EMBL" id="JACHHT010000001">
    <property type="protein sequence ID" value="MBB6521244.1"/>
    <property type="molecule type" value="Genomic_DNA"/>
</dbReference>
<dbReference type="InParanoid" id="A0A7X0JS17"/>
<protein>
    <submittedName>
        <fullName evidence="2">Putative membrane protein</fullName>
    </submittedName>
</protein>
<reference evidence="2 3" key="1">
    <citation type="submission" date="2020-08" db="EMBL/GenBank/DDBJ databases">
        <title>Genomic Encyclopedia of Type Strains, Phase IV (KMG-IV): sequencing the most valuable type-strain genomes for metagenomic binning, comparative biology and taxonomic classification.</title>
        <authorList>
            <person name="Goeker M."/>
        </authorList>
    </citation>
    <scope>NUCLEOTIDE SEQUENCE [LARGE SCALE GENOMIC DNA]</scope>
    <source>
        <strain evidence="2 3">DSM 22368</strain>
    </source>
</reference>
<proteinExistence type="predicted"/>
<dbReference type="AlphaFoldDB" id="A0A7X0JS17"/>
<feature type="transmembrane region" description="Helical" evidence="1">
    <location>
        <begin position="85"/>
        <end position="107"/>
    </location>
</feature>
<sequence>MEYTLIKLLHIGALIMWLGPPLGAWLMLRQARASCQDETRLFEQYRLFYRLIALEHIALAFLLGSGLWMASEYSLWSAPWLQQKLILVFAVLLPIELLDIILANVLLPHIHQRQYEGETLKPWQRAMQNFYHGPFTNFAVFVIPILTLSIMYLAVGKQALF</sequence>
<feature type="transmembrane region" description="Helical" evidence="1">
    <location>
        <begin position="48"/>
        <end position="70"/>
    </location>
</feature>
<feature type="transmembrane region" description="Helical" evidence="1">
    <location>
        <begin position="6"/>
        <end position="28"/>
    </location>
</feature>
<keyword evidence="1" id="KW-0812">Transmembrane</keyword>
<evidence type="ECO:0000313" key="2">
    <source>
        <dbReference type="EMBL" id="MBB6521244.1"/>
    </source>
</evidence>
<dbReference type="RefSeq" id="WP_166849056.1">
    <property type="nucleotide sequence ID" value="NZ_JAAONY010000001.1"/>
</dbReference>
<evidence type="ECO:0000313" key="3">
    <source>
        <dbReference type="Proteomes" id="UP000528457"/>
    </source>
</evidence>
<name>A0A7X0JS17_9GAMM</name>